<keyword evidence="1" id="KW-0732">Signal</keyword>
<accession>A0AAD8IX33</accession>
<comment type="caution">
    <text evidence="3">The sequence shown here is derived from an EMBL/GenBank/DDBJ whole genome shotgun (WGS) entry which is preliminary data.</text>
</comment>
<dbReference type="EMBL" id="JAUIZM010000003">
    <property type="protein sequence ID" value="KAK1393699.1"/>
    <property type="molecule type" value="Genomic_DNA"/>
</dbReference>
<keyword evidence="4" id="KW-1185">Reference proteome</keyword>
<evidence type="ECO:0000259" key="2">
    <source>
        <dbReference type="PROSITE" id="PS52045"/>
    </source>
</evidence>
<dbReference type="AlphaFoldDB" id="A0AAD8IX33"/>
<feature type="chain" id="PRO_5041905126" evidence="1">
    <location>
        <begin position="22"/>
        <end position="415"/>
    </location>
</feature>
<protein>
    <submittedName>
        <fullName evidence="3">Neprosin 2</fullName>
    </submittedName>
</protein>
<feature type="signal peptide" evidence="1">
    <location>
        <begin position="1"/>
        <end position="21"/>
    </location>
</feature>
<gene>
    <name evidence="3" type="ORF">POM88_012755</name>
</gene>
<feature type="domain" description="Neprosin PEP catalytic" evidence="2">
    <location>
        <begin position="159"/>
        <end position="415"/>
    </location>
</feature>
<reference evidence="3" key="2">
    <citation type="submission" date="2023-05" db="EMBL/GenBank/DDBJ databases">
        <authorList>
            <person name="Schelkunov M.I."/>
        </authorList>
    </citation>
    <scope>NUCLEOTIDE SEQUENCE</scope>
    <source>
        <strain evidence="3">Hsosn_3</strain>
        <tissue evidence="3">Leaf</tissue>
    </source>
</reference>
<sequence>MKLLHCLIVLIFLFFVPCNSAVRISLKKKLGVKNLLKRLNKPRHKSIKSPDGDIIDCIPISHQPAFHHPLLQNHKIQLAPSYYPEGRFDDKKVKSLKSSRGLKPIRQLWHLNGNCGEGTIPMRRTKKGELLRAESIKTFGKKKKNINILGPNSTEHQFDLDMQKHQHAIAYVDGDKYFGAQAKINVWQPKVQEPTEFSLSQIWVTAGSFDAGDLNSVEAGWMVSQDLYGNNNTRLFTFWTRDAYKSTGCYNLLCSGFIQINQQIALGAAISPISSYNAAQFDISILLWKDPNGGDWWLKYGNDNEVIGYWPASLFTNLADGADMIQWGGEVVNLASDGQHTTTEMGSGHFSGEGFSKASFFKNIQVVDGSNQLKDPKDVNTYSEQSSCYDIQTGKSKKGGVFFYYGGPGRNPKCP</sequence>
<reference evidence="3" key="1">
    <citation type="submission" date="2023-02" db="EMBL/GenBank/DDBJ databases">
        <title>Genome of toxic invasive species Heracleum sosnowskyi carries increased number of genes despite the absence of recent whole-genome duplications.</title>
        <authorList>
            <person name="Schelkunov M."/>
            <person name="Shtratnikova V."/>
            <person name="Makarenko M."/>
            <person name="Klepikova A."/>
            <person name="Omelchenko D."/>
            <person name="Novikova G."/>
            <person name="Obukhova E."/>
            <person name="Bogdanov V."/>
            <person name="Penin A."/>
            <person name="Logacheva M."/>
        </authorList>
    </citation>
    <scope>NUCLEOTIDE SEQUENCE</scope>
    <source>
        <strain evidence="3">Hsosn_3</strain>
        <tissue evidence="3">Leaf</tissue>
    </source>
</reference>
<dbReference type="InterPro" id="IPR053168">
    <property type="entry name" value="Glutamic_endopeptidase"/>
</dbReference>
<dbReference type="Pfam" id="PF03080">
    <property type="entry name" value="Neprosin"/>
    <property type="match status" value="1"/>
</dbReference>
<name>A0AAD8IX33_9APIA</name>
<dbReference type="PROSITE" id="PS52045">
    <property type="entry name" value="NEPROSIN_PEP_CD"/>
    <property type="match status" value="1"/>
</dbReference>
<evidence type="ECO:0000313" key="4">
    <source>
        <dbReference type="Proteomes" id="UP001237642"/>
    </source>
</evidence>
<dbReference type="PANTHER" id="PTHR31589:SF24">
    <property type="entry name" value="OS07G0205500 PROTEIN"/>
    <property type="match status" value="1"/>
</dbReference>
<evidence type="ECO:0000256" key="1">
    <source>
        <dbReference type="SAM" id="SignalP"/>
    </source>
</evidence>
<dbReference type="Pfam" id="PF14365">
    <property type="entry name" value="Neprosin_AP"/>
    <property type="match status" value="1"/>
</dbReference>
<dbReference type="InterPro" id="IPR025521">
    <property type="entry name" value="Neprosin_propep"/>
</dbReference>
<dbReference type="PANTHER" id="PTHR31589">
    <property type="entry name" value="PROTEIN, PUTATIVE (DUF239)-RELATED-RELATED"/>
    <property type="match status" value="1"/>
</dbReference>
<organism evidence="3 4">
    <name type="scientific">Heracleum sosnowskyi</name>
    <dbReference type="NCBI Taxonomy" id="360622"/>
    <lineage>
        <taxon>Eukaryota</taxon>
        <taxon>Viridiplantae</taxon>
        <taxon>Streptophyta</taxon>
        <taxon>Embryophyta</taxon>
        <taxon>Tracheophyta</taxon>
        <taxon>Spermatophyta</taxon>
        <taxon>Magnoliopsida</taxon>
        <taxon>eudicotyledons</taxon>
        <taxon>Gunneridae</taxon>
        <taxon>Pentapetalae</taxon>
        <taxon>asterids</taxon>
        <taxon>campanulids</taxon>
        <taxon>Apiales</taxon>
        <taxon>Apiaceae</taxon>
        <taxon>Apioideae</taxon>
        <taxon>apioid superclade</taxon>
        <taxon>Tordylieae</taxon>
        <taxon>Tordyliinae</taxon>
        <taxon>Heracleum</taxon>
    </lineage>
</organism>
<dbReference type="InterPro" id="IPR004314">
    <property type="entry name" value="Neprosin"/>
</dbReference>
<dbReference type="Proteomes" id="UP001237642">
    <property type="component" value="Unassembled WGS sequence"/>
</dbReference>
<proteinExistence type="predicted"/>
<dbReference type="Gene3D" id="3.90.1320.10">
    <property type="entry name" value="Outer-capsid protein sigma 3, large lobe"/>
    <property type="match status" value="1"/>
</dbReference>
<evidence type="ECO:0000313" key="3">
    <source>
        <dbReference type="EMBL" id="KAK1393699.1"/>
    </source>
</evidence>